<name>A0ABQ9ZQY2_9CRUS</name>
<proteinExistence type="predicted"/>
<sequence>MDQRPSAGKPLSPILNRPEKSASSQTSTTTSPNSNRRMNAALPSPARSLSTTISGLTLSPLLGLNASSLMGGPRVTTRRSWSPQHQSSLEVPTPRQTQSARNSLAATGCTVRQQNSIESPASSSVSRLSRLCRRSPVRMQAGSSGRSGSQDWISLPSRQMSDYPSDFGSFVGESFLVVDGIEGSRHLQQHHYQHHHAGQASLLLQPRLRSESVSPEPASLRLIEPSSSGLAYLERGFVFSCFWNFLCEI</sequence>
<feature type="region of interest" description="Disordered" evidence="1">
    <location>
        <begin position="1"/>
        <end position="47"/>
    </location>
</feature>
<protein>
    <submittedName>
        <fullName evidence="2">Uncharacterized protein</fullName>
    </submittedName>
</protein>
<evidence type="ECO:0000313" key="3">
    <source>
        <dbReference type="Proteomes" id="UP001234178"/>
    </source>
</evidence>
<accession>A0ABQ9ZQY2</accession>
<feature type="region of interest" description="Disordered" evidence="1">
    <location>
        <begin position="63"/>
        <end position="102"/>
    </location>
</feature>
<keyword evidence="3" id="KW-1185">Reference proteome</keyword>
<organism evidence="2 3">
    <name type="scientific">Daphnia magna</name>
    <dbReference type="NCBI Taxonomy" id="35525"/>
    <lineage>
        <taxon>Eukaryota</taxon>
        <taxon>Metazoa</taxon>
        <taxon>Ecdysozoa</taxon>
        <taxon>Arthropoda</taxon>
        <taxon>Crustacea</taxon>
        <taxon>Branchiopoda</taxon>
        <taxon>Diplostraca</taxon>
        <taxon>Cladocera</taxon>
        <taxon>Anomopoda</taxon>
        <taxon>Daphniidae</taxon>
        <taxon>Daphnia</taxon>
    </lineage>
</organism>
<comment type="caution">
    <text evidence="2">The sequence shown here is derived from an EMBL/GenBank/DDBJ whole genome shotgun (WGS) entry which is preliminary data.</text>
</comment>
<evidence type="ECO:0000256" key="1">
    <source>
        <dbReference type="SAM" id="MobiDB-lite"/>
    </source>
</evidence>
<gene>
    <name evidence="2" type="ORF">OUZ56_030313</name>
</gene>
<dbReference type="Proteomes" id="UP001234178">
    <property type="component" value="Unassembled WGS sequence"/>
</dbReference>
<dbReference type="EMBL" id="JAOYFB010000005">
    <property type="protein sequence ID" value="KAK4015331.1"/>
    <property type="molecule type" value="Genomic_DNA"/>
</dbReference>
<feature type="compositionally biased region" description="Polar residues" evidence="1">
    <location>
        <begin position="78"/>
        <end position="102"/>
    </location>
</feature>
<evidence type="ECO:0000313" key="2">
    <source>
        <dbReference type="EMBL" id="KAK4015331.1"/>
    </source>
</evidence>
<feature type="compositionally biased region" description="Low complexity" evidence="1">
    <location>
        <begin position="21"/>
        <end position="34"/>
    </location>
</feature>
<reference evidence="2 3" key="1">
    <citation type="journal article" date="2023" name="Nucleic Acids Res.">
        <title>The hologenome of Daphnia magna reveals possible DNA methylation and microbiome-mediated evolution of the host genome.</title>
        <authorList>
            <person name="Chaturvedi A."/>
            <person name="Li X."/>
            <person name="Dhandapani V."/>
            <person name="Marshall H."/>
            <person name="Kissane S."/>
            <person name="Cuenca-Cambronero M."/>
            <person name="Asole G."/>
            <person name="Calvet F."/>
            <person name="Ruiz-Romero M."/>
            <person name="Marangio P."/>
            <person name="Guigo R."/>
            <person name="Rago D."/>
            <person name="Mirbahai L."/>
            <person name="Eastwood N."/>
            <person name="Colbourne J.K."/>
            <person name="Zhou J."/>
            <person name="Mallon E."/>
            <person name="Orsini L."/>
        </authorList>
    </citation>
    <scope>NUCLEOTIDE SEQUENCE [LARGE SCALE GENOMIC DNA]</scope>
    <source>
        <strain evidence="2">LRV0_1</strain>
    </source>
</reference>